<dbReference type="AlphaFoldDB" id="A0A6A6RLL3"/>
<dbReference type="SUPFAM" id="SSF75005">
    <property type="entry name" value="Arabinanase/levansucrase/invertase"/>
    <property type="match status" value="1"/>
</dbReference>
<keyword evidence="5" id="KW-1185">Reference proteome</keyword>
<dbReference type="Gene3D" id="2.10.25.10">
    <property type="entry name" value="Laminin"/>
    <property type="match status" value="1"/>
</dbReference>
<dbReference type="CDD" id="cd08994">
    <property type="entry name" value="GH43_62_32_68_117_130-like"/>
    <property type="match status" value="1"/>
</dbReference>
<evidence type="ECO:0000313" key="5">
    <source>
        <dbReference type="Proteomes" id="UP000799753"/>
    </source>
</evidence>
<keyword evidence="1" id="KW-0245">EGF-like domain</keyword>
<name>A0A6A6RLL3_9PLEO</name>
<dbReference type="PROSITE" id="PS00022">
    <property type="entry name" value="EGF_1"/>
    <property type="match status" value="1"/>
</dbReference>
<feature type="chain" id="PRO_5025558371" description="EGF-like domain-containing protein" evidence="2">
    <location>
        <begin position="16"/>
        <end position="377"/>
    </location>
</feature>
<proteinExistence type="predicted"/>
<reference evidence="4" key="1">
    <citation type="journal article" date="2020" name="Stud. Mycol.">
        <title>101 Dothideomycetes genomes: a test case for predicting lifestyles and emergence of pathogens.</title>
        <authorList>
            <person name="Haridas S."/>
            <person name="Albert R."/>
            <person name="Binder M."/>
            <person name="Bloem J."/>
            <person name="Labutti K."/>
            <person name="Salamov A."/>
            <person name="Andreopoulos B."/>
            <person name="Baker S."/>
            <person name="Barry K."/>
            <person name="Bills G."/>
            <person name="Bluhm B."/>
            <person name="Cannon C."/>
            <person name="Castanera R."/>
            <person name="Culley D."/>
            <person name="Daum C."/>
            <person name="Ezra D."/>
            <person name="Gonzalez J."/>
            <person name="Henrissat B."/>
            <person name="Kuo A."/>
            <person name="Liang C."/>
            <person name="Lipzen A."/>
            <person name="Lutzoni F."/>
            <person name="Magnuson J."/>
            <person name="Mondo S."/>
            <person name="Nolan M."/>
            <person name="Ohm R."/>
            <person name="Pangilinan J."/>
            <person name="Park H.-J."/>
            <person name="Ramirez L."/>
            <person name="Alfaro M."/>
            <person name="Sun H."/>
            <person name="Tritt A."/>
            <person name="Yoshinaga Y."/>
            <person name="Zwiers L.-H."/>
            <person name="Turgeon B."/>
            <person name="Goodwin S."/>
            <person name="Spatafora J."/>
            <person name="Crous P."/>
            <person name="Grigoriev I."/>
        </authorList>
    </citation>
    <scope>NUCLEOTIDE SEQUENCE</scope>
    <source>
        <strain evidence="4">CBS 473.64</strain>
    </source>
</reference>
<keyword evidence="1" id="KW-1015">Disulfide bond</keyword>
<dbReference type="InterPro" id="IPR023296">
    <property type="entry name" value="Glyco_hydro_beta-prop_sf"/>
</dbReference>
<organism evidence="4 5">
    <name type="scientific">Massarina eburnea CBS 473.64</name>
    <dbReference type="NCBI Taxonomy" id="1395130"/>
    <lineage>
        <taxon>Eukaryota</taxon>
        <taxon>Fungi</taxon>
        <taxon>Dikarya</taxon>
        <taxon>Ascomycota</taxon>
        <taxon>Pezizomycotina</taxon>
        <taxon>Dothideomycetes</taxon>
        <taxon>Pleosporomycetidae</taxon>
        <taxon>Pleosporales</taxon>
        <taxon>Massarineae</taxon>
        <taxon>Massarinaceae</taxon>
        <taxon>Massarina</taxon>
    </lineage>
</organism>
<evidence type="ECO:0000256" key="2">
    <source>
        <dbReference type="SAM" id="SignalP"/>
    </source>
</evidence>
<dbReference type="CDD" id="cd00055">
    <property type="entry name" value="EGF_Lam"/>
    <property type="match status" value="1"/>
</dbReference>
<comment type="caution">
    <text evidence="1">Lacks conserved residue(s) required for the propagation of feature annotation.</text>
</comment>
<dbReference type="EMBL" id="MU006807">
    <property type="protein sequence ID" value="KAF2635381.1"/>
    <property type="molecule type" value="Genomic_DNA"/>
</dbReference>
<evidence type="ECO:0000313" key="4">
    <source>
        <dbReference type="EMBL" id="KAF2635381.1"/>
    </source>
</evidence>
<sequence length="377" mass="41934">MKLSILPSLLTTTLATCTTDDHCSLNGLCNPKTSTCTCDPGWTGTNCGTLDLRHATRGTGYNHTTTNASDPYTSGRGNSSWGAHILQDRRDPKLFHLITSQFAHGCGLSAWKPFSTVIRGESQTGPQGPYEWKQEILGPWHHNPATVWSEKDGLWLLYTIGDPVTPPTSCKSQSLSNNISVVASPDLKTWTVPKRVLSGATNPAPWPVWSRENDTSEIVLGIEDATIYKAGAWDAEYTLVKTQSWNTSDYSPTWTEDPFLWQDKRGNWHLLVHWMIDISENGVKYPRVGAHLFSREVDGNWTFVEHEAFNTSVEFTDGSRTDYYRRERPKLFFSGDGEVTPLYLVSGVQEFNASGASYTLVQPVGDGAEVYERGLGF</sequence>
<feature type="domain" description="EGF-like" evidence="3">
    <location>
        <begin position="13"/>
        <end position="48"/>
    </location>
</feature>
<gene>
    <name evidence="4" type="ORF">P280DRAFT_194500</name>
</gene>
<keyword evidence="2" id="KW-0732">Signal</keyword>
<dbReference type="InterPro" id="IPR000742">
    <property type="entry name" value="EGF"/>
</dbReference>
<evidence type="ECO:0000256" key="1">
    <source>
        <dbReference type="PROSITE-ProRule" id="PRU00076"/>
    </source>
</evidence>
<feature type="disulfide bond" evidence="1">
    <location>
        <begin position="38"/>
        <end position="47"/>
    </location>
</feature>
<dbReference type="InterPro" id="IPR002049">
    <property type="entry name" value="LE_dom"/>
</dbReference>
<accession>A0A6A6RLL3</accession>
<protein>
    <recommendedName>
        <fullName evidence="3">EGF-like domain-containing protein</fullName>
    </recommendedName>
</protein>
<evidence type="ECO:0000259" key="3">
    <source>
        <dbReference type="PROSITE" id="PS50026"/>
    </source>
</evidence>
<dbReference type="Proteomes" id="UP000799753">
    <property type="component" value="Unassembled WGS sequence"/>
</dbReference>
<dbReference type="PROSITE" id="PS50026">
    <property type="entry name" value="EGF_3"/>
    <property type="match status" value="1"/>
</dbReference>
<feature type="signal peptide" evidence="2">
    <location>
        <begin position="1"/>
        <end position="15"/>
    </location>
</feature>
<dbReference type="OrthoDB" id="6130531at2759"/>
<dbReference type="PROSITE" id="PS01186">
    <property type="entry name" value="EGF_2"/>
    <property type="match status" value="1"/>
</dbReference>